<evidence type="ECO:0000259" key="3">
    <source>
        <dbReference type="Pfam" id="PF18694"/>
    </source>
</evidence>
<proteinExistence type="predicted"/>
<dbReference type="OrthoDB" id="2020831at2759"/>
<dbReference type="AlphaFoldDB" id="A0A4U5NZ82"/>
<keyword evidence="1" id="KW-0175">Coiled coil</keyword>
<evidence type="ECO:0000313" key="5">
    <source>
        <dbReference type="Proteomes" id="UP000298663"/>
    </source>
</evidence>
<accession>A0A4U5NZ82</accession>
<reference evidence="4 5" key="2">
    <citation type="journal article" date="2019" name="G3 (Bethesda)">
        <title>Hybrid Assembly of the Genome of the Entomopathogenic Nematode Steinernema carpocapsae Identifies the X-Chromosome.</title>
        <authorList>
            <person name="Serra L."/>
            <person name="Macchietto M."/>
            <person name="Macias-Munoz A."/>
            <person name="McGill C.J."/>
            <person name="Rodriguez I.M."/>
            <person name="Rodriguez B."/>
            <person name="Murad R."/>
            <person name="Mortazavi A."/>
        </authorList>
    </citation>
    <scope>NUCLEOTIDE SEQUENCE [LARGE SCALE GENOMIC DNA]</scope>
    <source>
        <strain evidence="4 5">ALL</strain>
    </source>
</reference>
<name>A0A4U5NZ82_STECR</name>
<keyword evidence="5" id="KW-1185">Reference proteome</keyword>
<feature type="region of interest" description="Disordered" evidence="2">
    <location>
        <begin position="119"/>
        <end position="142"/>
    </location>
</feature>
<dbReference type="InterPro" id="IPR041105">
    <property type="entry name" value="TDP-43_N"/>
</dbReference>
<dbReference type="Proteomes" id="UP000298663">
    <property type="component" value="Unassembled WGS sequence"/>
</dbReference>
<protein>
    <recommendedName>
        <fullName evidence="3">TAR DNA-binding protein 43 N-terminal domain-containing protein</fullName>
    </recommendedName>
</protein>
<sequence>MAEGQTILPDPDTIRLQIEPVELGLNPSDRSLLIASLRSALPGAVGIYYYDETRTRKTHVNFDGAKFNLPSASQDFYVSLGGRCDVPYDKYNSATHSFENSVKAVESMLGGYARNGSFRLSSRRTPVPQDGGTPKSSKNGNMKSLLNTLEQRSTPVPEFHEAAHLTHAPLQAPAQPEHVSSEILPKPLTPIEQQFVDLAKISTGKDIIIDSQRNEITQLNEQIKDLKRHLEEKTKVLVETENNLKQREDELNMLKELSSEQTYMNTQLAETEKSLKDLEAVKNKLVEEHKKENQENEAKIAGLEHIKHEHETKILENSNTINHLTNHVNELTDENSKLSDKIKEDLQEATSKFSQYNDLQKEMAADYEEVSMKNMELLREIANLKSELDRRDENYNSTQNDLSLKTLELEKMSLTQKSRIRELSFLVEQLTKENMEGARRYEVMATEKRESERKLDLLKADSRAQRTKSFADRLRF</sequence>
<feature type="coiled-coil region" evidence="1">
    <location>
        <begin position="209"/>
        <end position="401"/>
    </location>
</feature>
<organism evidence="4 5">
    <name type="scientific">Steinernema carpocapsae</name>
    <name type="common">Entomopathogenic nematode</name>
    <dbReference type="NCBI Taxonomy" id="34508"/>
    <lineage>
        <taxon>Eukaryota</taxon>
        <taxon>Metazoa</taxon>
        <taxon>Ecdysozoa</taxon>
        <taxon>Nematoda</taxon>
        <taxon>Chromadorea</taxon>
        <taxon>Rhabditida</taxon>
        <taxon>Tylenchina</taxon>
        <taxon>Panagrolaimomorpha</taxon>
        <taxon>Strongyloidoidea</taxon>
        <taxon>Steinernematidae</taxon>
        <taxon>Steinernema</taxon>
    </lineage>
</organism>
<dbReference type="EMBL" id="AZBU02000003">
    <property type="protein sequence ID" value="TKR88653.1"/>
    <property type="molecule type" value="Genomic_DNA"/>
</dbReference>
<evidence type="ECO:0000256" key="1">
    <source>
        <dbReference type="SAM" id="Coils"/>
    </source>
</evidence>
<reference evidence="4 5" key="1">
    <citation type="journal article" date="2015" name="Genome Biol.">
        <title>Comparative genomics of Steinernema reveals deeply conserved gene regulatory networks.</title>
        <authorList>
            <person name="Dillman A.R."/>
            <person name="Macchietto M."/>
            <person name="Porter C.F."/>
            <person name="Rogers A."/>
            <person name="Williams B."/>
            <person name="Antoshechkin I."/>
            <person name="Lee M.M."/>
            <person name="Goodwin Z."/>
            <person name="Lu X."/>
            <person name="Lewis E.E."/>
            <person name="Goodrich-Blair H."/>
            <person name="Stock S.P."/>
            <person name="Adams B.J."/>
            <person name="Sternberg P.W."/>
            <person name="Mortazavi A."/>
        </authorList>
    </citation>
    <scope>NUCLEOTIDE SEQUENCE [LARGE SCALE GENOMIC DNA]</scope>
    <source>
        <strain evidence="4 5">ALL</strain>
    </source>
</reference>
<evidence type="ECO:0000313" key="4">
    <source>
        <dbReference type="EMBL" id="TKR88653.1"/>
    </source>
</evidence>
<feature type="domain" description="TAR DNA-binding protein 43 N-terminal" evidence="3">
    <location>
        <begin position="19"/>
        <end position="71"/>
    </location>
</feature>
<gene>
    <name evidence="4" type="ORF">L596_012861</name>
</gene>
<evidence type="ECO:0000256" key="2">
    <source>
        <dbReference type="SAM" id="MobiDB-lite"/>
    </source>
</evidence>
<dbReference type="Pfam" id="PF18694">
    <property type="entry name" value="TDP-43_N"/>
    <property type="match status" value="1"/>
</dbReference>
<comment type="caution">
    <text evidence="4">The sequence shown here is derived from an EMBL/GenBank/DDBJ whole genome shotgun (WGS) entry which is preliminary data.</text>
</comment>